<organism evidence="1 2">
    <name type="scientific">Oscillochloris trichoides DG-6</name>
    <dbReference type="NCBI Taxonomy" id="765420"/>
    <lineage>
        <taxon>Bacteria</taxon>
        <taxon>Bacillati</taxon>
        <taxon>Chloroflexota</taxon>
        <taxon>Chloroflexia</taxon>
        <taxon>Chloroflexales</taxon>
        <taxon>Chloroflexineae</taxon>
        <taxon>Oscillochloridaceae</taxon>
        <taxon>Oscillochloris</taxon>
    </lineage>
</organism>
<sequence length="340" mass="36913">MPIHNPERLLALILDLHAQIRSAVIASCEASAVDDLADVVEDDQAGDTIYAIDRVSEELLVDFFARHVAPTWPLVLIAEGLPGGQVVLPHGSAAAAAQIRVLVDPIDGTRGLMYQKRSAWILTGIAPNRGPTTRLADIALAVQTEIPLVKQHLSDQLWAFADGPLHAVRYNRLTDTQSPLRLRPSRANSIAHGFAMISRFFPGAREELAAIDEALIRATLGPPQAGKAHCFEDQYISSAGQIYELIAGHDRFVADLRPLLDQHLAQRGEALGICCHPYDLATIMLAHKAGVILTDEREADLDAPLDTTSDVGWIGYANPSIRAQIEPALQQVLAQRGLWG</sequence>
<accession>E1IEX0</accession>
<dbReference type="Proteomes" id="UP000054010">
    <property type="component" value="Unassembled WGS sequence"/>
</dbReference>
<protein>
    <submittedName>
        <fullName evidence="1">Inositol monophosphatase</fullName>
    </submittedName>
</protein>
<keyword evidence="2" id="KW-1185">Reference proteome</keyword>
<dbReference type="HOGENOM" id="CLU_072810_0_0_0"/>
<evidence type="ECO:0000313" key="1">
    <source>
        <dbReference type="EMBL" id="EFO80267.1"/>
    </source>
</evidence>
<reference evidence="1 2" key="1">
    <citation type="journal article" date="2011" name="J. Bacteriol.">
        <title>Draft genome sequence of the anoxygenic filamentous phototrophic bacterium Oscillochloris trichoides subsp. DG-6.</title>
        <authorList>
            <person name="Kuznetsov B.B."/>
            <person name="Ivanovsky R.N."/>
            <person name="Keppen O.I."/>
            <person name="Sukhacheva M.V."/>
            <person name="Bumazhkin B.K."/>
            <person name="Patutina E.O."/>
            <person name="Beletsky A.V."/>
            <person name="Mardanov A.V."/>
            <person name="Baslerov R.V."/>
            <person name="Panteleeva A.N."/>
            <person name="Kolganova T.V."/>
            <person name="Ravin N.V."/>
            <person name="Skryabin K.G."/>
        </authorList>
    </citation>
    <scope>NUCLEOTIDE SEQUENCE [LARGE SCALE GENOMIC DNA]</scope>
    <source>
        <strain evidence="1 2">DG-6</strain>
    </source>
</reference>
<name>E1IEX0_9CHLR</name>
<dbReference type="EMBL" id="ADVR01000077">
    <property type="protein sequence ID" value="EFO80267.1"/>
    <property type="molecule type" value="Genomic_DNA"/>
</dbReference>
<dbReference type="SUPFAM" id="SSF56655">
    <property type="entry name" value="Carbohydrate phosphatase"/>
    <property type="match status" value="1"/>
</dbReference>
<proteinExistence type="predicted"/>
<dbReference type="OrthoDB" id="976802at2"/>
<dbReference type="eggNOG" id="COG0483">
    <property type="taxonomic scope" value="Bacteria"/>
</dbReference>
<evidence type="ECO:0000313" key="2">
    <source>
        <dbReference type="Proteomes" id="UP000054010"/>
    </source>
</evidence>
<dbReference type="STRING" id="765420.OSCT_1871"/>
<gene>
    <name evidence="1" type="ORF">OSCT_1871</name>
</gene>
<dbReference type="AlphaFoldDB" id="E1IEX0"/>
<dbReference type="Gene3D" id="3.30.540.10">
    <property type="entry name" value="Fructose-1,6-Bisphosphatase, subunit A, domain 1"/>
    <property type="match status" value="1"/>
</dbReference>
<comment type="caution">
    <text evidence="1">The sequence shown here is derived from an EMBL/GenBank/DDBJ whole genome shotgun (WGS) entry which is preliminary data.</text>
</comment>